<reference evidence="2 3" key="1">
    <citation type="submission" date="2019-08" db="EMBL/GenBank/DDBJ databases">
        <title>The genome of the soybean aphid Biotype 1, its phylome, world population structure and adaptation to the North American continent.</title>
        <authorList>
            <person name="Giordano R."/>
            <person name="Donthu R.K."/>
            <person name="Hernandez A.G."/>
            <person name="Wright C.L."/>
            <person name="Zimin A.V."/>
        </authorList>
    </citation>
    <scope>NUCLEOTIDE SEQUENCE [LARGE SCALE GENOMIC DNA]</scope>
    <source>
        <tissue evidence="2">Whole aphids</tissue>
    </source>
</reference>
<accession>A0A6G0THJ0</accession>
<dbReference type="Proteomes" id="UP000475862">
    <property type="component" value="Unassembled WGS sequence"/>
</dbReference>
<organism evidence="2 3">
    <name type="scientific">Aphis glycines</name>
    <name type="common">Soybean aphid</name>
    <dbReference type="NCBI Taxonomy" id="307491"/>
    <lineage>
        <taxon>Eukaryota</taxon>
        <taxon>Metazoa</taxon>
        <taxon>Ecdysozoa</taxon>
        <taxon>Arthropoda</taxon>
        <taxon>Hexapoda</taxon>
        <taxon>Insecta</taxon>
        <taxon>Pterygota</taxon>
        <taxon>Neoptera</taxon>
        <taxon>Paraneoptera</taxon>
        <taxon>Hemiptera</taxon>
        <taxon>Sternorrhyncha</taxon>
        <taxon>Aphidomorpha</taxon>
        <taxon>Aphidoidea</taxon>
        <taxon>Aphididae</taxon>
        <taxon>Aphidini</taxon>
        <taxon>Aphis</taxon>
        <taxon>Aphis</taxon>
    </lineage>
</organism>
<comment type="caution">
    <text evidence="2">The sequence shown here is derived from an EMBL/GenBank/DDBJ whole genome shotgun (WGS) entry which is preliminary data.</text>
</comment>
<feature type="region of interest" description="Disordered" evidence="1">
    <location>
        <begin position="128"/>
        <end position="180"/>
    </location>
</feature>
<evidence type="ECO:0000313" key="2">
    <source>
        <dbReference type="EMBL" id="KAE9532813.1"/>
    </source>
</evidence>
<dbReference type="AlphaFoldDB" id="A0A6G0THJ0"/>
<gene>
    <name evidence="2" type="ORF">AGLY_009894</name>
</gene>
<protein>
    <submittedName>
        <fullName evidence="2">Uncharacterized protein</fullName>
    </submittedName>
</protein>
<name>A0A6G0THJ0_APHGL</name>
<keyword evidence="3" id="KW-1185">Reference proteome</keyword>
<sequence length="180" mass="21338">MYLEQEEDPPNRHQDHKHNHNGWLDQLLKSRYKKLFGDDYLDEDIPLVNQLHQENNKNINMLQATTLPVHRQYERAMAEYQREKEAEVTRYNFQTPMDFPPTLRLQPIVSTPPGIMADDPIEMTISPQEEMEITGEDEVPEAGTQSESKRQQKKKCWAYRRKLKHQARTKKKTQNPIAKQ</sequence>
<dbReference type="EMBL" id="VYZN01000038">
    <property type="protein sequence ID" value="KAE9532813.1"/>
    <property type="molecule type" value="Genomic_DNA"/>
</dbReference>
<evidence type="ECO:0000313" key="3">
    <source>
        <dbReference type="Proteomes" id="UP000475862"/>
    </source>
</evidence>
<proteinExistence type="predicted"/>
<feature type="compositionally biased region" description="Basic residues" evidence="1">
    <location>
        <begin position="151"/>
        <end position="173"/>
    </location>
</feature>
<evidence type="ECO:0000256" key="1">
    <source>
        <dbReference type="SAM" id="MobiDB-lite"/>
    </source>
</evidence>
<feature type="compositionally biased region" description="Acidic residues" evidence="1">
    <location>
        <begin position="129"/>
        <end position="140"/>
    </location>
</feature>